<evidence type="ECO:0000313" key="3">
    <source>
        <dbReference type="Proteomes" id="UP000003295"/>
    </source>
</evidence>
<name>C4FAF1_9ACTN</name>
<dbReference type="HOGENOM" id="CLU_061901_3_1_11"/>
<dbReference type="Pfam" id="PF01327">
    <property type="entry name" value="Pep_deformylase"/>
    <property type="match status" value="1"/>
</dbReference>
<comment type="caution">
    <text evidence="2">The sequence shown here is derived from an EMBL/GenBank/DDBJ whole genome shotgun (WGS) entry which is preliminary data.</text>
</comment>
<dbReference type="eggNOG" id="COG0242">
    <property type="taxonomic scope" value="Bacteria"/>
</dbReference>
<evidence type="ECO:0000256" key="1">
    <source>
        <dbReference type="ARBA" id="ARBA00010759"/>
    </source>
</evidence>
<dbReference type="GO" id="GO:0042586">
    <property type="term" value="F:peptide deformylase activity"/>
    <property type="evidence" value="ECO:0007669"/>
    <property type="project" value="UniProtKB-EC"/>
</dbReference>
<dbReference type="AlphaFoldDB" id="C4FAF1"/>
<dbReference type="STRING" id="521003.COLINT_03043"/>
<dbReference type="PANTHER" id="PTHR10458">
    <property type="entry name" value="PEPTIDE DEFORMYLASE"/>
    <property type="match status" value="1"/>
</dbReference>
<sequence>MGEDLLCPYEKGAPMIKELVKDEAILSTPCEPATAADAEIAQDLVDTLLSIEDAACLAANQIGVTKAICALADDEGNTLVMYNPKVLFGMGAFKAEESCLTREGSVRVTRFVKIKVAYDELVDGEFKPRKRDFVEWPAELIQHMCDHCQGKLV</sequence>
<reference evidence="2 3" key="1">
    <citation type="submission" date="2009-04" db="EMBL/GenBank/DDBJ databases">
        <authorList>
            <person name="Weinstock G."/>
            <person name="Sodergren E."/>
            <person name="Clifton S."/>
            <person name="Fulton L."/>
            <person name="Fulton B."/>
            <person name="Courtney L."/>
            <person name="Fronick C."/>
            <person name="Harrison M."/>
            <person name="Strong C."/>
            <person name="Farmer C."/>
            <person name="Delahaunty K."/>
            <person name="Markovic C."/>
            <person name="Hall O."/>
            <person name="Minx P."/>
            <person name="Tomlinson C."/>
            <person name="Mitreva M."/>
            <person name="Nelson J."/>
            <person name="Hou S."/>
            <person name="Wollam A."/>
            <person name="Pepin K.H."/>
            <person name="Johnson M."/>
            <person name="Bhonagiri V."/>
            <person name="Nash W.E."/>
            <person name="Warren W."/>
            <person name="Chinwalla A."/>
            <person name="Mardis E.R."/>
            <person name="Wilson R.K."/>
        </authorList>
    </citation>
    <scope>NUCLEOTIDE SEQUENCE [LARGE SCALE GENOMIC DNA]</scope>
    <source>
        <strain evidence="2 3">DSM 13280</strain>
    </source>
</reference>
<protein>
    <submittedName>
        <fullName evidence="2">Peptide deformylase</fullName>
        <ecNumber evidence="2">3.5.1.88</ecNumber>
    </submittedName>
</protein>
<dbReference type="PANTHER" id="PTHR10458:SF22">
    <property type="entry name" value="PEPTIDE DEFORMYLASE"/>
    <property type="match status" value="1"/>
</dbReference>
<dbReference type="InterPro" id="IPR023635">
    <property type="entry name" value="Peptide_deformylase"/>
</dbReference>
<dbReference type="EC" id="3.5.1.88" evidence="2"/>
<accession>C4FAF1</accession>
<keyword evidence="2" id="KW-0378">Hydrolase</keyword>
<dbReference type="Gene3D" id="3.90.45.10">
    <property type="entry name" value="Peptide deformylase"/>
    <property type="match status" value="1"/>
</dbReference>
<organism evidence="2 3">
    <name type="scientific">Collinsella intestinalis DSM 13280</name>
    <dbReference type="NCBI Taxonomy" id="521003"/>
    <lineage>
        <taxon>Bacteria</taxon>
        <taxon>Bacillati</taxon>
        <taxon>Actinomycetota</taxon>
        <taxon>Coriobacteriia</taxon>
        <taxon>Coriobacteriales</taxon>
        <taxon>Coriobacteriaceae</taxon>
        <taxon>Collinsella</taxon>
    </lineage>
</organism>
<dbReference type="Proteomes" id="UP000003295">
    <property type="component" value="Unassembled WGS sequence"/>
</dbReference>
<evidence type="ECO:0000313" key="2">
    <source>
        <dbReference type="EMBL" id="EEP44228.1"/>
    </source>
</evidence>
<dbReference type="EMBL" id="ABXH02000018">
    <property type="protein sequence ID" value="EEP44228.1"/>
    <property type="molecule type" value="Genomic_DNA"/>
</dbReference>
<dbReference type="InterPro" id="IPR036821">
    <property type="entry name" value="Peptide_deformylase_sf"/>
</dbReference>
<proteinExistence type="inferred from homology"/>
<dbReference type="SUPFAM" id="SSF56420">
    <property type="entry name" value="Peptide deformylase"/>
    <property type="match status" value="1"/>
</dbReference>
<gene>
    <name evidence="2" type="primary">def</name>
    <name evidence="2" type="ORF">COLINT_03043</name>
</gene>
<comment type="similarity">
    <text evidence="1">Belongs to the polypeptide deformylase family.</text>
</comment>